<dbReference type="RefSeq" id="WP_094013827.1">
    <property type="nucleotide sequence ID" value="NZ_NMQW01000008.1"/>
</dbReference>
<keyword evidence="1" id="KW-0472">Membrane</keyword>
<dbReference type="InterPro" id="IPR035211">
    <property type="entry name" value="DUF5325"/>
</dbReference>
<evidence type="ECO:0000313" key="2">
    <source>
        <dbReference type="EMBL" id="OXM87080.1"/>
    </source>
</evidence>
<sequence length="66" mass="7279">MNKGLALLFAIVGTLLLAGISLGLSLGNLWLVIFFTLASIGFIGFGFVVKAKQRRRREEEERNSPQ</sequence>
<accession>A0A229UUM4</accession>
<feature type="transmembrane region" description="Helical" evidence="1">
    <location>
        <begin position="29"/>
        <end position="49"/>
    </location>
</feature>
<protein>
    <submittedName>
        <fullName evidence="2">Uncharacterized protein</fullName>
    </submittedName>
</protein>
<name>A0A229UUM4_9BACL</name>
<evidence type="ECO:0000313" key="3">
    <source>
        <dbReference type="Proteomes" id="UP000215509"/>
    </source>
</evidence>
<evidence type="ECO:0000256" key="1">
    <source>
        <dbReference type="SAM" id="Phobius"/>
    </source>
</evidence>
<dbReference type="Proteomes" id="UP000215509">
    <property type="component" value="Unassembled WGS sequence"/>
</dbReference>
<dbReference type="Pfam" id="PF17259">
    <property type="entry name" value="DUF5325"/>
    <property type="match status" value="1"/>
</dbReference>
<gene>
    <name evidence="2" type="ORF">CF651_05315</name>
</gene>
<dbReference type="EMBL" id="NMQW01000008">
    <property type="protein sequence ID" value="OXM87080.1"/>
    <property type="molecule type" value="Genomic_DNA"/>
</dbReference>
<organism evidence="2 3">
    <name type="scientific">Paenibacillus rigui</name>
    <dbReference type="NCBI Taxonomy" id="554312"/>
    <lineage>
        <taxon>Bacteria</taxon>
        <taxon>Bacillati</taxon>
        <taxon>Bacillota</taxon>
        <taxon>Bacilli</taxon>
        <taxon>Bacillales</taxon>
        <taxon>Paenibacillaceae</taxon>
        <taxon>Paenibacillus</taxon>
    </lineage>
</organism>
<comment type="caution">
    <text evidence="2">The sequence shown here is derived from an EMBL/GenBank/DDBJ whole genome shotgun (WGS) entry which is preliminary data.</text>
</comment>
<reference evidence="2 3" key="1">
    <citation type="submission" date="2017-07" db="EMBL/GenBank/DDBJ databases">
        <title>Genome sequencing and assembly of Paenibacillus rigui.</title>
        <authorList>
            <person name="Mayilraj S."/>
        </authorList>
    </citation>
    <scope>NUCLEOTIDE SEQUENCE [LARGE SCALE GENOMIC DNA]</scope>
    <source>
        <strain evidence="2 3">JCM 16352</strain>
    </source>
</reference>
<dbReference type="AlphaFoldDB" id="A0A229UUM4"/>
<keyword evidence="3" id="KW-1185">Reference proteome</keyword>
<keyword evidence="1" id="KW-1133">Transmembrane helix</keyword>
<keyword evidence="1" id="KW-0812">Transmembrane</keyword>
<proteinExistence type="predicted"/>